<dbReference type="PANTHER" id="PTHR48103:SF2">
    <property type="entry name" value="MIDASIN"/>
    <property type="match status" value="1"/>
</dbReference>
<evidence type="ECO:0000256" key="1">
    <source>
        <dbReference type="ARBA" id="ARBA00022741"/>
    </source>
</evidence>
<comment type="caution">
    <text evidence="3">The sequence shown here is derived from an EMBL/GenBank/DDBJ whole genome shotgun (WGS) entry which is preliminary data.</text>
</comment>
<dbReference type="OrthoDB" id="5186at2759"/>
<dbReference type="PANTHER" id="PTHR48103">
    <property type="entry name" value="MIDASIN-RELATED"/>
    <property type="match status" value="1"/>
</dbReference>
<accession>A0A9W8BE48</accession>
<dbReference type="GO" id="GO:0005524">
    <property type="term" value="F:ATP binding"/>
    <property type="evidence" value="ECO:0007669"/>
    <property type="project" value="UniProtKB-KW"/>
</dbReference>
<sequence length="778" mass="82825">VVLPVAGELLDAWQRALPAAAGVVEPAARAVRAALEAEAANREALVLGAAVEVGLCQLRVAVPRRAVDPAARARTQWAWLGDEAGEARADLAAYQLIQRSMTGSGDDSAAVRPLVQRVAALEQQRAGIQLVYRPGDGSAGRLFAELWQEAHNLCGGVLARVRDVCAQLTQAPAAELPRALGAAAALLGTLEQFEGRVARRYFDAFRDVAQLWVACTRRVAHAVSRLADLRRGDAHGAVREHAAAAAALYAQPMARRLAETDIAQLRTLIFFSAGATAPLAVYGDLLVAYATRAVLGVQARGSVGAADLSALEAVFRDAYEMHRRAADERKRRDAEAGSVFRHRARADPTDEELLGEMFPGFEDVLDDAADAGDAAAQPGFQDVPEAAVAALAACHQHVMLQFGGCGGGRGDIQAALIGQAQRAAFRVAAALQRMRPELAQLLGAGADGPLRGANMLGVAAVAASSADAGPSTPCAGLRVTSVYDFYRDAAPGEAARLRPVAQAIALRAQQLLDEWPEHAVLEQIRDMAQRVLLLPVAVPVAKLLAAVEQLHACAQDWEAYASRAVSIAELGDAARLIVRWRQQELHAWPHLLRAQELAFARRPGAEWWLQLYAALAAGEAADFALLVACVDQFMQGAPAGEFRGRLNMLRAFAAHRVALLRAGAARDGASLADARRRDAVLGPLANAVDYYAQFAPCVGEQLARAKKAVAGDLAQYVKISAWKDVNPAALRASAQKTHKHLAKCVRRWRDALSQPIFQIVQAHQAAAVATARVPSVQI</sequence>
<keyword evidence="2" id="KW-0067">ATP-binding</keyword>
<evidence type="ECO:0000256" key="2">
    <source>
        <dbReference type="ARBA" id="ARBA00022840"/>
    </source>
</evidence>
<dbReference type="EMBL" id="JANBQF010000998">
    <property type="protein sequence ID" value="KAJ1998342.1"/>
    <property type="molecule type" value="Genomic_DNA"/>
</dbReference>
<reference evidence="3" key="1">
    <citation type="submission" date="2022-07" db="EMBL/GenBank/DDBJ databases">
        <title>Phylogenomic reconstructions and comparative analyses of Kickxellomycotina fungi.</title>
        <authorList>
            <person name="Reynolds N.K."/>
            <person name="Stajich J.E."/>
            <person name="Barry K."/>
            <person name="Grigoriev I.V."/>
            <person name="Crous P."/>
            <person name="Smith M.E."/>
        </authorList>
    </citation>
    <scope>NUCLEOTIDE SEQUENCE</scope>
    <source>
        <strain evidence="3">IMI 214461</strain>
    </source>
</reference>
<proteinExistence type="predicted"/>
<protein>
    <submittedName>
        <fullName evidence="3">Uncharacterized protein</fullName>
    </submittedName>
</protein>
<feature type="non-terminal residue" evidence="3">
    <location>
        <position position="778"/>
    </location>
</feature>
<keyword evidence="4" id="KW-1185">Reference proteome</keyword>
<dbReference type="GO" id="GO:0005634">
    <property type="term" value="C:nucleus"/>
    <property type="evidence" value="ECO:0007669"/>
    <property type="project" value="TreeGrafter"/>
</dbReference>
<evidence type="ECO:0000313" key="4">
    <source>
        <dbReference type="Proteomes" id="UP001150907"/>
    </source>
</evidence>
<organism evidence="3 4">
    <name type="scientific">Coemansia thaxteri</name>
    <dbReference type="NCBI Taxonomy" id="2663907"/>
    <lineage>
        <taxon>Eukaryota</taxon>
        <taxon>Fungi</taxon>
        <taxon>Fungi incertae sedis</taxon>
        <taxon>Zoopagomycota</taxon>
        <taxon>Kickxellomycotina</taxon>
        <taxon>Kickxellomycetes</taxon>
        <taxon>Kickxellales</taxon>
        <taxon>Kickxellaceae</taxon>
        <taxon>Coemansia</taxon>
    </lineage>
</organism>
<dbReference type="GO" id="GO:0000055">
    <property type="term" value="P:ribosomal large subunit export from nucleus"/>
    <property type="evidence" value="ECO:0007669"/>
    <property type="project" value="TreeGrafter"/>
</dbReference>
<evidence type="ECO:0000313" key="3">
    <source>
        <dbReference type="EMBL" id="KAJ1998342.1"/>
    </source>
</evidence>
<dbReference type="AlphaFoldDB" id="A0A9W8BE48"/>
<dbReference type="GO" id="GO:0030687">
    <property type="term" value="C:preribosome, large subunit precursor"/>
    <property type="evidence" value="ECO:0007669"/>
    <property type="project" value="TreeGrafter"/>
</dbReference>
<keyword evidence="1" id="KW-0547">Nucleotide-binding</keyword>
<gene>
    <name evidence="3" type="ORF">H4R26_005496</name>
</gene>
<dbReference type="Proteomes" id="UP001150907">
    <property type="component" value="Unassembled WGS sequence"/>
</dbReference>
<dbReference type="GO" id="GO:0000027">
    <property type="term" value="P:ribosomal large subunit assembly"/>
    <property type="evidence" value="ECO:0007669"/>
    <property type="project" value="TreeGrafter"/>
</dbReference>
<name>A0A9W8BE48_9FUNG</name>
<feature type="non-terminal residue" evidence="3">
    <location>
        <position position="1"/>
    </location>
</feature>